<dbReference type="Proteomes" id="UP000054498">
    <property type="component" value="Unassembled WGS sequence"/>
</dbReference>
<dbReference type="GeneID" id="25733430"/>
<dbReference type="KEGG" id="mng:MNEG_15739"/>
<evidence type="ECO:0000313" key="1">
    <source>
        <dbReference type="EMBL" id="KIY92223.1"/>
    </source>
</evidence>
<evidence type="ECO:0000313" key="2">
    <source>
        <dbReference type="Proteomes" id="UP000054498"/>
    </source>
</evidence>
<accession>A0A0D2K7X0</accession>
<reference evidence="1 2" key="1">
    <citation type="journal article" date="2013" name="BMC Genomics">
        <title>Reconstruction of the lipid metabolism for the microalga Monoraphidium neglectum from its genome sequence reveals characteristics suitable for biofuel production.</title>
        <authorList>
            <person name="Bogen C."/>
            <person name="Al-Dilaimi A."/>
            <person name="Albersmeier A."/>
            <person name="Wichmann J."/>
            <person name="Grundmann M."/>
            <person name="Rupp O."/>
            <person name="Lauersen K.J."/>
            <person name="Blifernez-Klassen O."/>
            <person name="Kalinowski J."/>
            <person name="Goesmann A."/>
            <person name="Mussgnug J.H."/>
            <person name="Kruse O."/>
        </authorList>
    </citation>
    <scope>NUCLEOTIDE SEQUENCE [LARGE SCALE GENOMIC DNA]</scope>
    <source>
        <strain evidence="1 2">SAG 48.87</strain>
    </source>
</reference>
<sequence>VKWKDFVSDINLIPQTLDVERTGAVDLNLGFRQMAIPMFKSFKKSERRLVGRVRLPPVDPLFSRRA</sequence>
<gene>
    <name evidence="1" type="ORF">MNEG_15739</name>
</gene>
<feature type="non-terminal residue" evidence="1">
    <location>
        <position position="1"/>
    </location>
</feature>
<protein>
    <submittedName>
        <fullName evidence="1">Uncharacterized protein</fullName>
    </submittedName>
</protein>
<organism evidence="1 2">
    <name type="scientific">Monoraphidium neglectum</name>
    <dbReference type="NCBI Taxonomy" id="145388"/>
    <lineage>
        <taxon>Eukaryota</taxon>
        <taxon>Viridiplantae</taxon>
        <taxon>Chlorophyta</taxon>
        <taxon>core chlorophytes</taxon>
        <taxon>Chlorophyceae</taxon>
        <taxon>CS clade</taxon>
        <taxon>Sphaeropleales</taxon>
        <taxon>Selenastraceae</taxon>
        <taxon>Monoraphidium</taxon>
    </lineage>
</organism>
<dbReference type="RefSeq" id="XP_013891243.1">
    <property type="nucleotide sequence ID" value="XM_014035789.1"/>
</dbReference>
<dbReference type="EMBL" id="KK105836">
    <property type="protein sequence ID" value="KIY92223.1"/>
    <property type="molecule type" value="Genomic_DNA"/>
</dbReference>
<dbReference type="AlphaFoldDB" id="A0A0D2K7X0"/>
<keyword evidence="2" id="KW-1185">Reference proteome</keyword>
<proteinExistence type="predicted"/>
<name>A0A0D2K7X0_9CHLO</name>